<dbReference type="InterPro" id="IPR000504">
    <property type="entry name" value="RRM_dom"/>
</dbReference>
<dbReference type="GO" id="GO:0000398">
    <property type="term" value="P:mRNA splicing, via spliceosome"/>
    <property type="evidence" value="ECO:0007669"/>
    <property type="project" value="TreeGrafter"/>
</dbReference>
<dbReference type="GO" id="GO:0017069">
    <property type="term" value="F:snRNA binding"/>
    <property type="evidence" value="ECO:0007669"/>
    <property type="project" value="TreeGrafter"/>
</dbReference>
<dbReference type="FunFam" id="3.30.70.330:FF:000132">
    <property type="entry name" value="Small nuclear ribonucleoprotein U11/U12 subunit 35"/>
    <property type="match status" value="1"/>
</dbReference>
<dbReference type="InterPro" id="IPR012677">
    <property type="entry name" value="Nucleotide-bd_a/b_plait_sf"/>
</dbReference>
<dbReference type="KEGG" id="caua:113110208"/>
<dbReference type="Gene3D" id="3.30.70.330">
    <property type="match status" value="1"/>
</dbReference>
<comment type="subcellular location">
    <subcellularLocation>
        <location evidence="1">Nucleus</location>
    </subcellularLocation>
</comment>
<dbReference type="CDD" id="cd12237">
    <property type="entry name" value="RRM_snRNP35"/>
    <property type="match status" value="1"/>
</dbReference>
<feature type="region of interest" description="Disordered" evidence="6">
    <location>
        <begin position="152"/>
        <end position="268"/>
    </location>
</feature>
<organism evidence="8 9">
    <name type="scientific">Carassius auratus</name>
    <name type="common">Goldfish</name>
    <dbReference type="NCBI Taxonomy" id="7957"/>
    <lineage>
        <taxon>Eukaryota</taxon>
        <taxon>Metazoa</taxon>
        <taxon>Chordata</taxon>
        <taxon>Craniata</taxon>
        <taxon>Vertebrata</taxon>
        <taxon>Euteleostomi</taxon>
        <taxon>Actinopterygii</taxon>
        <taxon>Neopterygii</taxon>
        <taxon>Teleostei</taxon>
        <taxon>Ostariophysi</taxon>
        <taxon>Cypriniformes</taxon>
        <taxon>Cyprinidae</taxon>
        <taxon>Cyprininae</taxon>
        <taxon>Carassius</taxon>
    </lineage>
</organism>
<evidence type="ECO:0000313" key="9">
    <source>
        <dbReference type="RefSeq" id="XP_026130058.1"/>
    </source>
</evidence>
<protein>
    <recommendedName>
        <fullName evidence="2">U11/U12 small nuclear ribonucleoprotein 35 kDa protein</fullName>
    </recommendedName>
    <alternativeName>
        <fullName evidence="4">U1 snRNP-binding protein homolog</fullName>
    </alternativeName>
</protein>
<sequence length="268" mass="32017">MFLSQNETDNTFYMMMSEWSPVATVYDPLKAGSIDGTDVEPHDKAVWRAMMARYKPNKGVTGDPHLTLFVARLNPQTSEDKLQEVFSKFGDIRRVRLVRDIVTGFSKCYAFIEYKEERSVKRAWRDANKLVVDQYELFVDFEQERTLQGWIPRRLGGGQGGKKESGQLRFGGRDRPFRKPINLTSMMPQNRSADRWDASSAREERQRDQEQDREHGRWRERKSDWDRGNDRGYYKEKRDLKHHRDRSRERDSNRKEDRRHRDSYKDRE</sequence>
<dbReference type="Pfam" id="PF00076">
    <property type="entry name" value="RRM_1"/>
    <property type="match status" value="1"/>
</dbReference>
<evidence type="ECO:0000256" key="6">
    <source>
        <dbReference type="SAM" id="MobiDB-lite"/>
    </source>
</evidence>
<dbReference type="GO" id="GO:0003729">
    <property type="term" value="F:mRNA binding"/>
    <property type="evidence" value="ECO:0007669"/>
    <property type="project" value="TreeGrafter"/>
</dbReference>
<dbReference type="GeneID" id="113110208"/>
<feature type="compositionally biased region" description="Basic and acidic residues" evidence="6">
    <location>
        <begin position="192"/>
        <end position="239"/>
    </location>
</feature>
<name>A0A6P6Q977_CARAU</name>
<gene>
    <name evidence="9" type="primary">LOC113110208</name>
</gene>
<evidence type="ECO:0000256" key="3">
    <source>
        <dbReference type="ARBA" id="ARBA00023242"/>
    </source>
</evidence>
<dbReference type="RefSeq" id="XP_026130058.1">
    <property type="nucleotide sequence ID" value="XM_026274273.1"/>
</dbReference>
<evidence type="ECO:0000256" key="5">
    <source>
        <dbReference type="PROSITE-ProRule" id="PRU00176"/>
    </source>
</evidence>
<feature type="domain" description="RRM" evidence="7">
    <location>
        <begin position="66"/>
        <end position="144"/>
    </location>
</feature>
<evidence type="ECO:0000256" key="4">
    <source>
        <dbReference type="ARBA" id="ARBA00031739"/>
    </source>
</evidence>
<dbReference type="InterPro" id="IPR034146">
    <property type="entry name" value="snRNP35_RRM"/>
</dbReference>
<dbReference type="GO" id="GO:0005689">
    <property type="term" value="C:U12-type spliceosomal complex"/>
    <property type="evidence" value="ECO:0007669"/>
    <property type="project" value="TreeGrafter"/>
</dbReference>
<dbReference type="AlphaFoldDB" id="A0A6P6Q977"/>
<dbReference type="SUPFAM" id="SSF54928">
    <property type="entry name" value="RNA-binding domain, RBD"/>
    <property type="match status" value="1"/>
</dbReference>
<dbReference type="Proteomes" id="UP000515129">
    <property type="component" value="Chromosome 10"/>
</dbReference>
<feature type="compositionally biased region" description="Basic and acidic residues" evidence="6">
    <location>
        <begin position="246"/>
        <end position="268"/>
    </location>
</feature>
<evidence type="ECO:0000313" key="8">
    <source>
        <dbReference type="Proteomes" id="UP000515129"/>
    </source>
</evidence>
<keyword evidence="8" id="KW-1185">Reference proteome</keyword>
<feature type="compositionally biased region" description="Polar residues" evidence="6">
    <location>
        <begin position="182"/>
        <end position="191"/>
    </location>
</feature>
<evidence type="ECO:0000256" key="1">
    <source>
        <dbReference type="ARBA" id="ARBA00004123"/>
    </source>
</evidence>
<dbReference type="SMART" id="SM00360">
    <property type="entry name" value="RRM"/>
    <property type="match status" value="1"/>
</dbReference>
<dbReference type="PANTHER" id="PTHR13952:SF6">
    <property type="entry name" value="U11_U12 SMALL NUCLEAR RIBONUCLEOPROTEIN 35 KDA PROTEIN"/>
    <property type="match status" value="1"/>
</dbReference>
<dbReference type="OrthoDB" id="6159137at2759"/>
<feature type="compositionally biased region" description="Basic and acidic residues" evidence="6">
    <location>
        <begin position="161"/>
        <end position="177"/>
    </location>
</feature>
<dbReference type="GO" id="GO:0071011">
    <property type="term" value="C:precatalytic spliceosome"/>
    <property type="evidence" value="ECO:0007669"/>
    <property type="project" value="TreeGrafter"/>
</dbReference>
<accession>A0A6P6Q977</accession>
<dbReference type="PROSITE" id="PS50102">
    <property type="entry name" value="RRM"/>
    <property type="match status" value="1"/>
</dbReference>
<keyword evidence="3" id="KW-0539">Nucleus</keyword>
<evidence type="ECO:0000256" key="2">
    <source>
        <dbReference type="ARBA" id="ARBA00021080"/>
    </source>
</evidence>
<evidence type="ECO:0000259" key="7">
    <source>
        <dbReference type="PROSITE" id="PS50102"/>
    </source>
</evidence>
<dbReference type="PANTHER" id="PTHR13952">
    <property type="entry name" value="U1 SMALL NUCLEAR RIBONUCLEOPROTEIN 70 KD"/>
    <property type="match status" value="1"/>
</dbReference>
<dbReference type="InterPro" id="IPR035979">
    <property type="entry name" value="RBD_domain_sf"/>
</dbReference>
<keyword evidence="5" id="KW-0694">RNA-binding</keyword>
<dbReference type="InterPro" id="IPR051183">
    <property type="entry name" value="U1_U11-U12_snRNP_70-35kDa"/>
</dbReference>
<proteinExistence type="predicted"/>
<reference evidence="9" key="1">
    <citation type="submission" date="2025-08" db="UniProtKB">
        <authorList>
            <consortium name="RefSeq"/>
        </authorList>
    </citation>
    <scope>IDENTIFICATION</scope>
    <source>
        <strain evidence="9">Wakin</strain>
        <tissue evidence="9">Muscle</tissue>
    </source>
</reference>